<organism evidence="5 6">
    <name type="scientific">Jiangella alba</name>
    <dbReference type="NCBI Taxonomy" id="561176"/>
    <lineage>
        <taxon>Bacteria</taxon>
        <taxon>Bacillati</taxon>
        <taxon>Actinomycetota</taxon>
        <taxon>Actinomycetes</taxon>
        <taxon>Jiangellales</taxon>
        <taxon>Jiangellaceae</taxon>
        <taxon>Jiangella</taxon>
    </lineage>
</organism>
<keyword evidence="2" id="KW-0479">Metal-binding</keyword>
<dbReference type="EMBL" id="FNUC01000004">
    <property type="protein sequence ID" value="SEF18720.1"/>
    <property type="molecule type" value="Genomic_DNA"/>
</dbReference>
<dbReference type="STRING" id="561176.SAMN04488561_6789"/>
<dbReference type="SUPFAM" id="SSF54826">
    <property type="entry name" value="Enolase N-terminal domain-like"/>
    <property type="match status" value="1"/>
</dbReference>
<comment type="cofactor">
    <cofactor evidence="1">
        <name>Mg(2+)</name>
        <dbReference type="ChEBI" id="CHEBI:18420"/>
    </cofactor>
</comment>
<dbReference type="GO" id="GO:0016836">
    <property type="term" value="F:hydro-lyase activity"/>
    <property type="evidence" value="ECO:0007669"/>
    <property type="project" value="TreeGrafter"/>
</dbReference>
<dbReference type="GO" id="GO:0016052">
    <property type="term" value="P:carbohydrate catabolic process"/>
    <property type="evidence" value="ECO:0007669"/>
    <property type="project" value="TreeGrafter"/>
</dbReference>
<proteinExistence type="predicted"/>
<dbReference type="OrthoDB" id="9802699at2"/>
<keyword evidence="6" id="KW-1185">Reference proteome</keyword>
<protein>
    <submittedName>
        <fullName evidence="5">L-alanine-DL-glutamate epimerase</fullName>
    </submittedName>
</protein>
<dbReference type="InterPro" id="IPR013342">
    <property type="entry name" value="Mandelate_racemase_C"/>
</dbReference>
<dbReference type="InterPro" id="IPR029065">
    <property type="entry name" value="Enolase_C-like"/>
</dbReference>
<dbReference type="PANTHER" id="PTHR13794">
    <property type="entry name" value="ENOLASE SUPERFAMILY, MANDELATE RACEMASE"/>
    <property type="match status" value="1"/>
</dbReference>
<dbReference type="Gene3D" id="3.20.20.120">
    <property type="entry name" value="Enolase-like C-terminal domain"/>
    <property type="match status" value="1"/>
</dbReference>
<dbReference type="AlphaFoldDB" id="A0A1H5PXZ6"/>
<name>A0A1H5PXZ6_9ACTN</name>
<dbReference type="PANTHER" id="PTHR13794:SF58">
    <property type="entry name" value="MITOCHONDRIAL ENOLASE SUPERFAMILY MEMBER 1"/>
    <property type="match status" value="1"/>
</dbReference>
<evidence type="ECO:0000259" key="4">
    <source>
        <dbReference type="SMART" id="SM00922"/>
    </source>
</evidence>
<dbReference type="SUPFAM" id="SSF51604">
    <property type="entry name" value="Enolase C-terminal domain-like"/>
    <property type="match status" value="1"/>
</dbReference>
<dbReference type="Pfam" id="PF13378">
    <property type="entry name" value="MR_MLE_C"/>
    <property type="match status" value="1"/>
</dbReference>
<dbReference type="InterPro" id="IPR046945">
    <property type="entry name" value="RHMD-like"/>
</dbReference>
<dbReference type="InterPro" id="IPR036849">
    <property type="entry name" value="Enolase-like_C_sf"/>
</dbReference>
<dbReference type="Proteomes" id="UP000181980">
    <property type="component" value="Unassembled WGS sequence"/>
</dbReference>
<evidence type="ECO:0000256" key="2">
    <source>
        <dbReference type="ARBA" id="ARBA00022723"/>
    </source>
</evidence>
<keyword evidence="3" id="KW-0460">Magnesium</keyword>
<dbReference type="SMART" id="SM00922">
    <property type="entry name" value="MR_MLE"/>
    <property type="match status" value="1"/>
</dbReference>
<dbReference type="Pfam" id="PF02746">
    <property type="entry name" value="MR_MLE_N"/>
    <property type="match status" value="1"/>
</dbReference>
<feature type="domain" description="Mandelate racemase/muconate lactonizing enzyme C-terminal" evidence="4">
    <location>
        <begin position="139"/>
        <end position="246"/>
    </location>
</feature>
<dbReference type="InterPro" id="IPR029017">
    <property type="entry name" value="Enolase-like_N"/>
</dbReference>
<evidence type="ECO:0000256" key="1">
    <source>
        <dbReference type="ARBA" id="ARBA00001946"/>
    </source>
</evidence>
<dbReference type="Gene3D" id="3.30.390.10">
    <property type="entry name" value="Enolase-like, N-terminal domain"/>
    <property type="match status" value="1"/>
</dbReference>
<evidence type="ECO:0000256" key="3">
    <source>
        <dbReference type="ARBA" id="ARBA00022842"/>
    </source>
</evidence>
<dbReference type="RefSeq" id="WP_069111502.1">
    <property type="nucleotide sequence ID" value="NZ_FNUC01000004.1"/>
</dbReference>
<dbReference type="GO" id="GO:0000287">
    <property type="term" value="F:magnesium ion binding"/>
    <property type="evidence" value="ECO:0007669"/>
    <property type="project" value="TreeGrafter"/>
</dbReference>
<sequence length="370" mass="39371">MKVTALRARRLEVPVTMPLSPGPRHVPSLLVEVETDAGASGHALFFAPMASAVVAYLRDEATPLLVGAPARPEAVRELLEERMPHRPTTGAWATAASLVDIAIWDALGHRTQTPVWQLLGGARPEVGAYVTFGLPSYSQAELVRLAEQLVDGGHRGLKLVVGAQAGPDDSLRNQGLRVDAERVRAVRAAIGPDVDLMIDANKRLTLPQAVALADAVGDCDLTWFEDPVTLGDPGLMAQARDRIAIPIAGGSLGMGNVATFHRLVASGAIDIAQPNVRDLGGFTGARRAMAIAEAHHLPVAMGGNWPHLNAHLYAGVARSGPVEFHLQGWEVARLIYHDAIEPHEGRLALGDAPGLGLTLRQDLVERFTVP</sequence>
<evidence type="ECO:0000313" key="6">
    <source>
        <dbReference type="Proteomes" id="UP000181980"/>
    </source>
</evidence>
<gene>
    <name evidence="5" type="ORF">SAMN04488561_6789</name>
</gene>
<reference evidence="6" key="1">
    <citation type="submission" date="2016-10" db="EMBL/GenBank/DDBJ databases">
        <authorList>
            <person name="Varghese N."/>
            <person name="Submissions S."/>
        </authorList>
    </citation>
    <scope>NUCLEOTIDE SEQUENCE [LARGE SCALE GENOMIC DNA]</scope>
    <source>
        <strain evidence="6">DSM 45237</strain>
    </source>
</reference>
<dbReference type="CDD" id="cd03316">
    <property type="entry name" value="MR_like"/>
    <property type="match status" value="1"/>
</dbReference>
<accession>A0A1H5PXZ6</accession>
<dbReference type="InterPro" id="IPR013341">
    <property type="entry name" value="Mandelate_racemase_N_dom"/>
</dbReference>
<evidence type="ECO:0000313" key="5">
    <source>
        <dbReference type="EMBL" id="SEF18720.1"/>
    </source>
</evidence>